<evidence type="ECO:0000313" key="2">
    <source>
        <dbReference type="Proteomes" id="UP000651852"/>
    </source>
</evidence>
<gene>
    <name evidence="1" type="ORF">H8S59_05745</name>
</gene>
<name>A0ABR7AWF9_9PSED</name>
<proteinExistence type="predicted"/>
<organism evidence="1 2">
    <name type="scientific">Pseudomonas folii</name>
    <dbReference type="NCBI Taxonomy" id="2762593"/>
    <lineage>
        <taxon>Bacteria</taxon>
        <taxon>Pseudomonadati</taxon>
        <taxon>Pseudomonadota</taxon>
        <taxon>Gammaproteobacteria</taxon>
        <taxon>Pseudomonadales</taxon>
        <taxon>Pseudomonadaceae</taxon>
        <taxon>Pseudomonas</taxon>
    </lineage>
</organism>
<dbReference type="Proteomes" id="UP000651852">
    <property type="component" value="Unassembled WGS sequence"/>
</dbReference>
<protein>
    <submittedName>
        <fullName evidence="1">Uncharacterized protein</fullName>
    </submittedName>
</protein>
<keyword evidence="2" id="KW-1185">Reference proteome</keyword>
<sequence length="128" mass="14362">MSSKKINQESIENTLKIDDLAIHTVEVLEQARACPELISGVDLDIYNVDEGSSMRQFVDYRMGTLGRSGRTLHGVKECTLKLDRLEPDHPVSWVAKKIGNNILILIVDRKFDSVIHAMSTAAKTPDIW</sequence>
<dbReference type="RefSeq" id="WP_187520787.1">
    <property type="nucleotide sequence ID" value="NZ_JACONW010000016.1"/>
</dbReference>
<dbReference type="EMBL" id="JACONW010000016">
    <property type="protein sequence ID" value="MBC3949264.1"/>
    <property type="molecule type" value="Genomic_DNA"/>
</dbReference>
<reference evidence="1 2" key="1">
    <citation type="submission" date="2020-08" db="EMBL/GenBank/DDBJ databases">
        <title>Putative novel bacterial strains isolated from necrotic wheat leaf tissues caused by Xanthomonas translucens.</title>
        <authorList>
            <person name="Tambong J.T."/>
        </authorList>
    </citation>
    <scope>NUCLEOTIDE SEQUENCE [LARGE SCALE GENOMIC DNA]</scope>
    <source>
        <strain evidence="1 2">DOAB 1069</strain>
    </source>
</reference>
<comment type="caution">
    <text evidence="1">The sequence shown here is derived from an EMBL/GenBank/DDBJ whole genome shotgun (WGS) entry which is preliminary data.</text>
</comment>
<accession>A0ABR7AWF9</accession>
<evidence type="ECO:0000313" key="1">
    <source>
        <dbReference type="EMBL" id="MBC3949264.1"/>
    </source>
</evidence>